<gene>
    <name evidence="2" type="ORF">SLS60_003157</name>
</gene>
<protein>
    <recommendedName>
        <fullName evidence="4">Myb-like domain-containing protein</fullName>
    </recommendedName>
</protein>
<comment type="caution">
    <text evidence="2">The sequence shown here is derived from an EMBL/GenBank/DDBJ whole genome shotgun (WGS) entry which is preliminary data.</text>
</comment>
<name>A0ABR3RVC7_9PLEO</name>
<proteinExistence type="predicted"/>
<evidence type="ECO:0000256" key="1">
    <source>
        <dbReference type="SAM" id="MobiDB-lite"/>
    </source>
</evidence>
<feature type="compositionally biased region" description="Basic and acidic residues" evidence="1">
    <location>
        <begin position="148"/>
        <end position="158"/>
    </location>
</feature>
<sequence>MTNKPPNYTASAKADDSAGVKVKKDSGKFSWTPENERKLLLFTHAFATVSTAEFEKLLEHFPGTNMNGIKIRYSRLRVEKTKLAEEYNFAGMGNSALTGEDGAKETPRKSSARGKKRAADGEDGPATPMKKGRKGKVMEGEAPSNDLGEVKKEKEDEI</sequence>
<evidence type="ECO:0000313" key="2">
    <source>
        <dbReference type="EMBL" id="KAL1608218.1"/>
    </source>
</evidence>
<evidence type="ECO:0008006" key="4">
    <source>
        <dbReference type="Google" id="ProtNLM"/>
    </source>
</evidence>
<accession>A0ABR3RVC7</accession>
<dbReference type="EMBL" id="JAKJXO020000003">
    <property type="protein sequence ID" value="KAL1608218.1"/>
    <property type="molecule type" value="Genomic_DNA"/>
</dbReference>
<evidence type="ECO:0000313" key="3">
    <source>
        <dbReference type="Proteomes" id="UP001521785"/>
    </source>
</evidence>
<reference evidence="2 3" key="1">
    <citation type="submission" date="2024-02" db="EMBL/GenBank/DDBJ databases">
        <title>De novo assembly and annotation of 12 fungi associated with fruit tree decline syndrome in Ontario, Canada.</title>
        <authorList>
            <person name="Sulman M."/>
            <person name="Ellouze W."/>
            <person name="Ilyukhin E."/>
        </authorList>
    </citation>
    <scope>NUCLEOTIDE SEQUENCE [LARGE SCALE GENOMIC DNA]</scope>
    <source>
        <strain evidence="2 3">M42-189</strain>
    </source>
</reference>
<dbReference type="Proteomes" id="UP001521785">
    <property type="component" value="Unassembled WGS sequence"/>
</dbReference>
<organism evidence="2 3">
    <name type="scientific">Paraconiothyrium brasiliense</name>
    <dbReference type="NCBI Taxonomy" id="300254"/>
    <lineage>
        <taxon>Eukaryota</taxon>
        <taxon>Fungi</taxon>
        <taxon>Dikarya</taxon>
        <taxon>Ascomycota</taxon>
        <taxon>Pezizomycotina</taxon>
        <taxon>Dothideomycetes</taxon>
        <taxon>Pleosporomycetidae</taxon>
        <taxon>Pleosporales</taxon>
        <taxon>Massarineae</taxon>
        <taxon>Didymosphaeriaceae</taxon>
        <taxon>Paraconiothyrium</taxon>
    </lineage>
</organism>
<feature type="region of interest" description="Disordered" evidence="1">
    <location>
        <begin position="90"/>
        <end position="158"/>
    </location>
</feature>
<keyword evidence="3" id="KW-1185">Reference proteome</keyword>